<accession>A0A927BBJ3</accession>
<reference evidence="7" key="1">
    <citation type="submission" date="2020-09" db="EMBL/GenBank/DDBJ databases">
        <authorList>
            <person name="Kim M.K."/>
        </authorList>
    </citation>
    <scope>NUCLEOTIDE SEQUENCE</scope>
    <source>
        <strain evidence="7">BT664</strain>
    </source>
</reference>
<evidence type="ECO:0000256" key="4">
    <source>
        <dbReference type="ARBA" id="ARBA00023136"/>
    </source>
</evidence>
<dbReference type="GO" id="GO:1990281">
    <property type="term" value="C:efflux pump complex"/>
    <property type="evidence" value="ECO:0007669"/>
    <property type="project" value="TreeGrafter"/>
</dbReference>
<dbReference type="PANTHER" id="PTHR30026">
    <property type="entry name" value="OUTER MEMBRANE PROTEIN TOLC"/>
    <property type="match status" value="1"/>
</dbReference>
<keyword evidence="3" id="KW-0812">Transmembrane</keyword>
<gene>
    <name evidence="7" type="ORF">IC235_07495</name>
</gene>
<proteinExistence type="predicted"/>
<keyword evidence="4" id="KW-0472">Membrane</keyword>
<dbReference type="Gene3D" id="1.20.1600.10">
    <property type="entry name" value="Outer membrane efflux proteins (OEP)"/>
    <property type="match status" value="1"/>
</dbReference>
<evidence type="ECO:0000256" key="5">
    <source>
        <dbReference type="ARBA" id="ARBA00023237"/>
    </source>
</evidence>
<keyword evidence="2" id="KW-1134">Transmembrane beta strand</keyword>
<evidence type="ECO:0000256" key="1">
    <source>
        <dbReference type="ARBA" id="ARBA00004442"/>
    </source>
</evidence>
<comment type="subcellular location">
    <subcellularLocation>
        <location evidence="1">Cell outer membrane</location>
    </subcellularLocation>
</comment>
<dbReference type="RefSeq" id="WP_191004552.1">
    <property type="nucleotide sequence ID" value="NZ_JACXAD010000006.1"/>
</dbReference>
<evidence type="ECO:0000256" key="6">
    <source>
        <dbReference type="SAM" id="SignalP"/>
    </source>
</evidence>
<dbReference type="GO" id="GO:0015288">
    <property type="term" value="F:porin activity"/>
    <property type="evidence" value="ECO:0007669"/>
    <property type="project" value="TreeGrafter"/>
</dbReference>
<protein>
    <submittedName>
        <fullName evidence="7">TolC family protein</fullName>
    </submittedName>
</protein>
<feature type="signal peptide" evidence="6">
    <location>
        <begin position="1"/>
        <end position="27"/>
    </location>
</feature>
<evidence type="ECO:0000256" key="2">
    <source>
        <dbReference type="ARBA" id="ARBA00022452"/>
    </source>
</evidence>
<keyword evidence="6" id="KW-0732">Signal</keyword>
<dbReference type="AlphaFoldDB" id="A0A927BBJ3"/>
<dbReference type="EMBL" id="JACXAD010000006">
    <property type="protein sequence ID" value="MBD2767735.1"/>
    <property type="molecule type" value="Genomic_DNA"/>
</dbReference>
<dbReference type="SUPFAM" id="SSF56954">
    <property type="entry name" value="Outer membrane efflux proteins (OEP)"/>
    <property type="match status" value="1"/>
</dbReference>
<dbReference type="Proteomes" id="UP000612233">
    <property type="component" value="Unassembled WGS sequence"/>
</dbReference>
<keyword evidence="5" id="KW-0998">Cell outer membrane</keyword>
<dbReference type="GO" id="GO:0015562">
    <property type="term" value="F:efflux transmembrane transporter activity"/>
    <property type="evidence" value="ECO:0007669"/>
    <property type="project" value="InterPro"/>
</dbReference>
<name>A0A927BBJ3_9BACT</name>
<organism evidence="7 8">
    <name type="scientific">Hymenobacter montanus</name>
    <dbReference type="NCBI Taxonomy" id="2771359"/>
    <lineage>
        <taxon>Bacteria</taxon>
        <taxon>Pseudomonadati</taxon>
        <taxon>Bacteroidota</taxon>
        <taxon>Cytophagia</taxon>
        <taxon>Cytophagales</taxon>
        <taxon>Hymenobacteraceae</taxon>
        <taxon>Hymenobacter</taxon>
    </lineage>
</organism>
<evidence type="ECO:0000313" key="7">
    <source>
        <dbReference type="EMBL" id="MBD2767735.1"/>
    </source>
</evidence>
<keyword evidence="8" id="KW-1185">Reference proteome</keyword>
<evidence type="ECO:0000256" key="3">
    <source>
        <dbReference type="ARBA" id="ARBA00022692"/>
    </source>
</evidence>
<dbReference type="PANTHER" id="PTHR30026:SF20">
    <property type="entry name" value="OUTER MEMBRANE PROTEIN TOLC"/>
    <property type="match status" value="1"/>
</dbReference>
<comment type="caution">
    <text evidence="7">The sequence shown here is derived from an EMBL/GenBank/DDBJ whole genome shotgun (WGS) entry which is preliminary data.</text>
</comment>
<dbReference type="InterPro" id="IPR051906">
    <property type="entry name" value="TolC-like"/>
</dbReference>
<dbReference type="GO" id="GO:0009279">
    <property type="term" value="C:cell outer membrane"/>
    <property type="evidence" value="ECO:0007669"/>
    <property type="project" value="UniProtKB-SubCell"/>
</dbReference>
<evidence type="ECO:0000313" key="8">
    <source>
        <dbReference type="Proteomes" id="UP000612233"/>
    </source>
</evidence>
<feature type="chain" id="PRO_5037082484" evidence="6">
    <location>
        <begin position="28"/>
        <end position="440"/>
    </location>
</feature>
<sequence length="440" mass="48566">MFTSFPRLIRCVALGGLLGLLVGAARAQAVVPNAVATPPTHPQRLDDFLLLARQNSPLLRETANQVRQNAIDSLVRARQNGVQVAGIGAAVYYPSVTNSQGENVVGYDNAVTNGGNYAALAQATKPLLNRFQLQNDYRILANQGQQLRNAGRLSALDLRRSITDQYLTAYAAKTQLSFSRSLLGQLRQQDAPLRKLVDAGIFKQTQYLSFYLSVRTQEVTVEQDYLAYRRELGLLRTLAGVADTTLVELAAPAPPPPRPLAGLLAPSQRQYTLDSLRLGLDRQAVDAAYRPRLNGVLDAGLQSSSYLPLALAHSVGFGAGLQLAVPIFDGHQRQLQYQRLALQEQSRRGYRQFLTVQRHQQYDQLQGLLRASEALSGRIREQLRVAGALLGAARRQLTTGDVAILDYLNLVTSYRTLQFSLTQAETDRLRNRFALDYLAE</sequence>